<accession>A0ABY8BKF5</accession>
<organism evidence="1 2">
    <name type="scientific">Pseudoduganella chitinolytica</name>
    <dbReference type="NCBI Taxonomy" id="34070"/>
    <lineage>
        <taxon>Bacteria</taxon>
        <taxon>Pseudomonadati</taxon>
        <taxon>Pseudomonadota</taxon>
        <taxon>Betaproteobacteria</taxon>
        <taxon>Burkholderiales</taxon>
        <taxon>Oxalobacteraceae</taxon>
        <taxon>Telluria group</taxon>
        <taxon>Pseudoduganella</taxon>
    </lineage>
</organism>
<gene>
    <name evidence="1" type="ORF">PX653_10520</name>
</gene>
<sequence>MSHDTSLNNFLRRPGTAQVDTELRRWLRSLPVEQRVDFLRSLYGHNYRYAITLMRSSQLPLHQVVQLLQHWLLFSSHNCSRGLVAGFVPMIGEARFWTIAAKLDLNPTMADFLNYHGRGKLNHYRDVLSSRHPS</sequence>
<evidence type="ECO:0000313" key="2">
    <source>
        <dbReference type="Proteomes" id="UP001216510"/>
    </source>
</evidence>
<reference evidence="1 2" key="1">
    <citation type="submission" date="2023-02" db="EMBL/GenBank/DDBJ databases">
        <title>Gemone sequence of Telluria chitinolytica ACM 3522T.</title>
        <authorList>
            <person name="Frediansyah A."/>
            <person name="Miess H."/>
            <person name="Gross H."/>
        </authorList>
    </citation>
    <scope>NUCLEOTIDE SEQUENCE [LARGE SCALE GENOMIC DNA]</scope>
    <source>
        <strain evidence="1 2">ACM 3522</strain>
    </source>
</reference>
<proteinExistence type="predicted"/>
<dbReference type="Proteomes" id="UP001216510">
    <property type="component" value="Chromosome"/>
</dbReference>
<keyword evidence="2" id="KW-1185">Reference proteome</keyword>
<protein>
    <submittedName>
        <fullName evidence="1">Uncharacterized protein</fullName>
    </submittedName>
</protein>
<dbReference type="RefSeq" id="WP_277417834.1">
    <property type="nucleotide sequence ID" value="NZ_CP119083.1"/>
</dbReference>
<name>A0ABY8BKF5_9BURK</name>
<evidence type="ECO:0000313" key="1">
    <source>
        <dbReference type="EMBL" id="WEF35167.1"/>
    </source>
</evidence>
<dbReference type="EMBL" id="CP119083">
    <property type="protein sequence ID" value="WEF35167.1"/>
    <property type="molecule type" value="Genomic_DNA"/>
</dbReference>